<dbReference type="PROSITE" id="PS50105">
    <property type="entry name" value="SAM_DOMAIN"/>
    <property type="match status" value="1"/>
</dbReference>
<evidence type="ECO:0000256" key="1">
    <source>
        <dbReference type="SAM" id="MobiDB-lite"/>
    </source>
</evidence>
<evidence type="ECO:0000313" key="4">
    <source>
        <dbReference type="EMBL" id="TEA21279.1"/>
    </source>
</evidence>
<keyword evidence="5" id="KW-1185">Reference proteome</keyword>
<evidence type="ECO:0000259" key="2">
    <source>
        <dbReference type="PROSITE" id="PS50003"/>
    </source>
</evidence>
<feature type="region of interest" description="Disordered" evidence="1">
    <location>
        <begin position="576"/>
        <end position="661"/>
    </location>
</feature>
<feature type="compositionally biased region" description="Low complexity" evidence="1">
    <location>
        <begin position="629"/>
        <end position="647"/>
    </location>
</feature>
<dbReference type="CDD" id="cd09535">
    <property type="entry name" value="SAM_BOI-like_fungal"/>
    <property type="match status" value="1"/>
</dbReference>
<comment type="caution">
    <text evidence="4">The sequence shown here is derived from an EMBL/GenBank/DDBJ whole genome shotgun (WGS) entry which is preliminary data.</text>
</comment>
<organism evidence="4 5">
    <name type="scientific">Colletotrichum sidae</name>
    <dbReference type="NCBI Taxonomy" id="1347389"/>
    <lineage>
        <taxon>Eukaryota</taxon>
        <taxon>Fungi</taxon>
        <taxon>Dikarya</taxon>
        <taxon>Ascomycota</taxon>
        <taxon>Pezizomycotina</taxon>
        <taxon>Sordariomycetes</taxon>
        <taxon>Hypocreomycetidae</taxon>
        <taxon>Glomerellales</taxon>
        <taxon>Glomerellaceae</taxon>
        <taxon>Colletotrichum</taxon>
        <taxon>Colletotrichum orbiculare species complex</taxon>
    </lineage>
</organism>
<dbReference type="Gene3D" id="1.10.150.50">
    <property type="entry name" value="Transcription Factor, Ets-1"/>
    <property type="match status" value="1"/>
</dbReference>
<reference evidence="4 5" key="1">
    <citation type="submission" date="2018-11" db="EMBL/GenBank/DDBJ databases">
        <title>Genome sequence and assembly of Colletotrichum sidae.</title>
        <authorList>
            <person name="Gan P."/>
            <person name="Shirasu K."/>
        </authorList>
    </citation>
    <scope>NUCLEOTIDE SEQUENCE [LARGE SCALE GENOMIC DNA]</scope>
    <source>
        <strain evidence="4 5">CBS 518.97</strain>
    </source>
</reference>
<feature type="domain" description="PH" evidence="2">
    <location>
        <begin position="697"/>
        <end position="857"/>
    </location>
</feature>
<dbReference type="InterPro" id="IPR013761">
    <property type="entry name" value="SAM/pointed_sf"/>
</dbReference>
<feature type="compositionally biased region" description="Basic and acidic residues" evidence="1">
    <location>
        <begin position="279"/>
        <end position="307"/>
    </location>
</feature>
<feature type="region of interest" description="Disordered" evidence="1">
    <location>
        <begin position="264"/>
        <end position="325"/>
    </location>
</feature>
<dbReference type="InterPro" id="IPR001849">
    <property type="entry name" value="PH_domain"/>
</dbReference>
<dbReference type="InterPro" id="IPR011993">
    <property type="entry name" value="PH-like_dom_sf"/>
</dbReference>
<dbReference type="SUPFAM" id="SSF50729">
    <property type="entry name" value="PH domain-like"/>
    <property type="match status" value="1"/>
</dbReference>
<feature type="compositionally biased region" description="Polar residues" evidence="1">
    <location>
        <begin position="86"/>
        <end position="104"/>
    </location>
</feature>
<feature type="region of interest" description="Disordered" evidence="1">
    <location>
        <begin position="84"/>
        <end position="121"/>
    </location>
</feature>
<feature type="region of interest" description="Disordered" evidence="1">
    <location>
        <begin position="453"/>
        <end position="525"/>
    </location>
</feature>
<protein>
    <submittedName>
        <fullName evidence="4">Protein pob1</fullName>
    </submittedName>
</protein>
<name>A0A4R8TT70_9PEZI</name>
<dbReference type="Proteomes" id="UP000295604">
    <property type="component" value="Unassembled WGS sequence"/>
</dbReference>
<dbReference type="PROSITE" id="PS50003">
    <property type="entry name" value="PH_DOMAIN"/>
    <property type="match status" value="1"/>
</dbReference>
<dbReference type="AlphaFoldDB" id="A0A4R8TT70"/>
<dbReference type="SMART" id="SM00233">
    <property type="entry name" value="PH"/>
    <property type="match status" value="1"/>
</dbReference>
<dbReference type="InterPro" id="IPR001660">
    <property type="entry name" value="SAM"/>
</dbReference>
<feature type="region of interest" description="Disordered" evidence="1">
    <location>
        <begin position="798"/>
        <end position="839"/>
    </location>
</feature>
<feature type="domain" description="SAM" evidence="3">
    <location>
        <begin position="201"/>
        <end position="265"/>
    </location>
</feature>
<accession>A0A4R8TT70</accession>
<proteinExistence type="predicted"/>
<dbReference type="SUPFAM" id="SSF47769">
    <property type="entry name" value="SAM/Pointed domain"/>
    <property type="match status" value="1"/>
</dbReference>
<evidence type="ECO:0000259" key="3">
    <source>
        <dbReference type="PROSITE" id="PS50105"/>
    </source>
</evidence>
<dbReference type="EMBL" id="QAPF01000020">
    <property type="protein sequence ID" value="TEA21279.1"/>
    <property type="molecule type" value="Genomic_DNA"/>
</dbReference>
<evidence type="ECO:0000313" key="5">
    <source>
        <dbReference type="Proteomes" id="UP000295604"/>
    </source>
</evidence>
<dbReference type="Gene3D" id="2.30.29.30">
    <property type="entry name" value="Pleckstrin-homology domain (PH domain)/Phosphotyrosine-binding domain (PTB)"/>
    <property type="match status" value="1"/>
</dbReference>
<feature type="compositionally biased region" description="Basic residues" evidence="1">
    <location>
        <begin position="308"/>
        <end position="319"/>
    </location>
</feature>
<gene>
    <name evidence="4" type="primary">pob1</name>
    <name evidence="4" type="ORF">C8034_v007328</name>
</gene>
<sequence>MASGCVRPEAREKKWEKRKLIAEQEYAQEYARGDGRLHREMREKAPLRETFFGLTAEPQRPLSVATEFMDVEWDDDVLSELEDNSPRISVNSSSGQPSITTLSSYDEVPTPRSSQDQMAFPEAQLPRKPIEGPMGPHLFRASTDSYFDDAILTLSPITPKTARPFDDFRYTKLPPPPVPRQQNGPFRFAYEDLESRELVSWTPEMVAQSMLDAGIELSVAGRFVENDINGPILITLKFEDLKELDIPSFGMRTRVWNQIQLLRDSRPSSPRAPTPIQDEPSREVKKEAREMRSVDRRAERPTDDCSLKRRKSSRRRPKKASHDDIITPMESVSIVGIEQVVPKPHHCPKGENCSRYKKQQRLIEAFRKEHPFVDLEKETVVITGNPGNPETARALDPKEILRPISDAVPSVVASSDVLGPGNATPLQFLQEATLRNVAARDPQDNVRQFLDFQKRQSNTVPPTPPFEMGVPAMKAQPDGLRKLPKLSIPGKQAPRPSNLRASTVPPVTQPERQPERRLSSPQQTQGFVPYVMDRAEAMSPDLQSPVNPYRFGTPFSEMDVPVTAIPMDRVARDVSQSVPPEMNYRPGTAKQQQQQQQPLTRTQSRSSARRPSFPVLPALDENAPTPIARTSPLRTSPLSPRSSTRTPQQPLQAPPRVNYPWSPVERTHPYEQAIPPISHLAGAIPVKQAAEAAQQDGVTFQGPMKKRKTKMLRHEWNDTFCTLKGTRLAVHKDERTVDRTLEYVDIDDYAIACSSLASQSKLSAAFRAVHFSSHSREKSDPVAAFSFQLIPQDKNAAKLRKRESALQASAHHHHQHSASTSSVPAEGSNGTGKTHHFAVKSRDERIDWMRELMLAKAMRQKGEGFEVSVNGNMI</sequence>